<evidence type="ECO:0000313" key="2">
    <source>
        <dbReference type="EMBL" id="GIY50834.1"/>
    </source>
</evidence>
<keyword evidence="3" id="KW-1185">Reference proteome</keyword>
<feature type="region of interest" description="Disordered" evidence="1">
    <location>
        <begin position="73"/>
        <end position="108"/>
    </location>
</feature>
<dbReference type="Proteomes" id="UP001054945">
    <property type="component" value="Unassembled WGS sequence"/>
</dbReference>
<name>A0AAV4TXX9_CAEEX</name>
<sequence length="108" mass="12153">MSPGHFSTDSELANAIEREIPDKSPAPTSVIYLIKRTYQRYNLRHNFRGRAQSSVMMHPVSMTQVSSMAETQTSQHGLHYRTKNNEKSKDPTITVSEGNSLSDDITLV</sequence>
<evidence type="ECO:0000313" key="3">
    <source>
        <dbReference type="Proteomes" id="UP001054945"/>
    </source>
</evidence>
<feature type="region of interest" description="Disordered" evidence="1">
    <location>
        <begin position="1"/>
        <end position="23"/>
    </location>
</feature>
<dbReference type="AlphaFoldDB" id="A0AAV4TXX9"/>
<gene>
    <name evidence="2" type="primary">AVEN_165977_1</name>
    <name evidence="2" type="ORF">CEXT_47531</name>
</gene>
<evidence type="ECO:0000256" key="1">
    <source>
        <dbReference type="SAM" id="MobiDB-lite"/>
    </source>
</evidence>
<comment type="caution">
    <text evidence="2">The sequence shown here is derived from an EMBL/GenBank/DDBJ whole genome shotgun (WGS) entry which is preliminary data.</text>
</comment>
<proteinExistence type="predicted"/>
<protein>
    <submittedName>
        <fullName evidence="2">Uncharacterized protein</fullName>
    </submittedName>
</protein>
<feature type="compositionally biased region" description="Polar residues" evidence="1">
    <location>
        <begin position="91"/>
        <end position="108"/>
    </location>
</feature>
<dbReference type="EMBL" id="BPLR01012034">
    <property type="protein sequence ID" value="GIY50834.1"/>
    <property type="molecule type" value="Genomic_DNA"/>
</dbReference>
<feature type="compositionally biased region" description="Polar residues" evidence="1">
    <location>
        <begin position="1"/>
        <end position="11"/>
    </location>
</feature>
<accession>A0AAV4TXX9</accession>
<organism evidence="2 3">
    <name type="scientific">Caerostris extrusa</name>
    <name type="common">Bark spider</name>
    <name type="synonym">Caerostris bankana</name>
    <dbReference type="NCBI Taxonomy" id="172846"/>
    <lineage>
        <taxon>Eukaryota</taxon>
        <taxon>Metazoa</taxon>
        <taxon>Ecdysozoa</taxon>
        <taxon>Arthropoda</taxon>
        <taxon>Chelicerata</taxon>
        <taxon>Arachnida</taxon>
        <taxon>Araneae</taxon>
        <taxon>Araneomorphae</taxon>
        <taxon>Entelegynae</taxon>
        <taxon>Araneoidea</taxon>
        <taxon>Araneidae</taxon>
        <taxon>Caerostris</taxon>
    </lineage>
</organism>
<reference evidence="2 3" key="1">
    <citation type="submission" date="2021-06" db="EMBL/GenBank/DDBJ databases">
        <title>Caerostris extrusa draft genome.</title>
        <authorList>
            <person name="Kono N."/>
            <person name="Arakawa K."/>
        </authorList>
    </citation>
    <scope>NUCLEOTIDE SEQUENCE [LARGE SCALE GENOMIC DNA]</scope>
</reference>